<organism evidence="2 3">
    <name type="scientific">Halalkalibacter oceani</name>
    <dbReference type="NCBI Taxonomy" id="1653776"/>
    <lineage>
        <taxon>Bacteria</taxon>
        <taxon>Bacillati</taxon>
        <taxon>Bacillota</taxon>
        <taxon>Bacilli</taxon>
        <taxon>Bacillales</taxon>
        <taxon>Bacillaceae</taxon>
        <taxon>Halalkalibacter</taxon>
    </lineage>
</organism>
<comment type="caution">
    <text evidence="2">The sequence shown here is derived from an EMBL/GenBank/DDBJ whole genome shotgun (WGS) entry which is preliminary data.</text>
</comment>
<protein>
    <submittedName>
        <fullName evidence="2">YfhD family protein</fullName>
    </submittedName>
</protein>
<dbReference type="RefSeq" id="WP_251191970.1">
    <property type="nucleotide sequence ID" value="NZ_JAMBOL010000002.1"/>
</dbReference>
<keyword evidence="3" id="KW-1185">Reference proteome</keyword>
<feature type="region of interest" description="Disordered" evidence="1">
    <location>
        <begin position="1"/>
        <end position="49"/>
    </location>
</feature>
<dbReference type="InterPro" id="IPR025435">
    <property type="entry name" value="YfhD-like"/>
</dbReference>
<name>A0A9X2DQ20_9BACI</name>
<feature type="compositionally biased region" description="Acidic residues" evidence="1">
    <location>
        <begin position="15"/>
        <end position="25"/>
    </location>
</feature>
<evidence type="ECO:0000256" key="1">
    <source>
        <dbReference type="SAM" id="MobiDB-lite"/>
    </source>
</evidence>
<dbReference type="Pfam" id="PF14151">
    <property type="entry name" value="YfhD"/>
    <property type="match status" value="1"/>
</dbReference>
<sequence>MAKKPKAQQQKGPYDEVEFSEELADGADRDAMARMQAADDRAKQKKKKR</sequence>
<evidence type="ECO:0000313" key="2">
    <source>
        <dbReference type="EMBL" id="MCM3713008.1"/>
    </source>
</evidence>
<feature type="compositionally biased region" description="Basic and acidic residues" evidence="1">
    <location>
        <begin position="26"/>
        <end position="42"/>
    </location>
</feature>
<gene>
    <name evidence="2" type="ORF">M3202_02860</name>
</gene>
<accession>A0A9X2DQ20</accession>
<dbReference type="Proteomes" id="UP001139179">
    <property type="component" value="Unassembled WGS sequence"/>
</dbReference>
<reference evidence="2" key="1">
    <citation type="submission" date="2022-05" db="EMBL/GenBank/DDBJ databases">
        <title>Comparative Genomics of Spacecraft Associated Microbes.</title>
        <authorList>
            <person name="Tran M.T."/>
            <person name="Wright A."/>
            <person name="Seuylemezian A."/>
            <person name="Eisen J."/>
            <person name="Coil D."/>
        </authorList>
    </citation>
    <scope>NUCLEOTIDE SEQUENCE</scope>
    <source>
        <strain evidence="2">214.1.1</strain>
    </source>
</reference>
<dbReference type="AlphaFoldDB" id="A0A9X2DQ20"/>
<dbReference type="EMBL" id="JAMBOL010000002">
    <property type="protein sequence ID" value="MCM3713008.1"/>
    <property type="molecule type" value="Genomic_DNA"/>
</dbReference>
<proteinExistence type="predicted"/>
<evidence type="ECO:0000313" key="3">
    <source>
        <dbReference type="Proteomes" id="UP001139179"/>
    </source>
</evidence>